<evidence type="ECO:0000259" key="1">
    <source>
        <dbReference type="Pfam" id="PF24483"/>
    </source>
</evidence>
<accession>A0A232M5X7</accession>
<dbReference type="Proteomes" id="UP000243515">
    <property type="component" value="Unassembled WGS sequence"/>
</dbReference>
<dbReference type="AlphaFoldDB" id="A0A232M5X7"/>
<dbReference type="EMBL" id="NPHW01002277">
    <property type="protein sequence ID" value="OXV11820.1"/>
    <property type="molecule type" value="Genomic_DNA"/>
</dbReference>
<evidence type="ECO:0000313" key="2">
    <source>
        <dbReference type="EMBL" id="OXV11820.1"/>
    </source>
</evidence>
<dbReference type="OrthoDB" id="5350192at2759"/>
<protein>
    <recommendedName>
        <fullName evidence="1">DUF7582 domain-containing protein</fullName>
    </recommendedName>
</protein>
<reference evidence="2 3" key="1">
    <citation type="journal article" date="2015" name="Environ. Microbiol.">
        <title>Metagenome sequence of Elaphomyces granulatus from sporocarp tissue reveals Ascomycota ectomycorrhizal fingerprints of genome expansion and a Proteobacteria-rich microbiome.</title>
        <authorList>
            <person name="Quandt C.A."/>
            <person name="Kohler A."/>
            <person name="Hesse C.N."/>
            <person name="Sharpton T.J."/>
            <person name="Martin F."/>
            <person name="Spatafora J.W."/>
        </authorList>
    </citation>
    <scope>NUCLEOTIDE SEQUENCE [LARGE SCALE GENOMIC DNA]</scope>
    <source>
        <strain evidence="2 3">OSC145934</strain>
    </source>
</reference>
<dbReference type="InterPro" id="IPR056004">
    <property type="entry name" value="DUF7582"/>
</dbReference>
<proteinExistence type="predicted"/>
<comment type="caution">
    <text evidence="2">The sequence shown here is derived from an EMBL/GenBank/DDBJ whole genome shotgun (WGS) entry which is preliminary data.</text>
</comment>
<organism evidence="2 3">
    <name type="scientific">Elaphomyces granulatus</name>
    <dbReference type="NCBI Taxonomy" id="519963"/>
    <lineage>
        <taxon>Eukaryota</taxon>
        <taxon>Fungi</taxon>
        <taxon>Dikarya</taxon>
        <taxon>Ascomycota</taxon>
        <taxon>Pezizomycotina</taxon>
        <taxon>Eurotiomycetes</taxon>
        <taxon>Eurotiomycetidae</taxon>
        <taxon>Eurotiales</taxon>
        <taxon>Elaphomycetaceae</taxon>
        <taxon>Elaphomyces</taxon>
    </lineage>
</organism>
<gene>
    <name evidence="2" type="ORF">Egran_00417</name>
</gene>
<sequence length="319" mass="35925">MGVLHIPRPLQLLPSSPTRSITSDMISSPLSPDFDFDTDTLTPSTLPALEYISTKLQQKSIHVTLMVGREKPYPTGDSSDLVIIPAYQLEPQAWKSFCRIVGKGARKFSLGKSWTDALSRQPERTGNQYLIQQSILQNDVLFSQEGLTLLNVDRLYTLKRRLSVVSSGNTHLPADVYINSCVKLLRKTIQDFQGRPFSKAFFYRVYDHMNVTDDVLLELAFAYKATYGQDGIVAQKAQHITQKTQHVKKPSGRAPRVQKVLMSPRHGVFLKRGPRTPLSASDVTPITKNEWNILISPEFLQQRPAITMWTPSPMIPAYA</sequence>
<keyword evidence="3" id="KW-1185">Reference proteome</keyword>
<dbReference type="Pfam" id="PF24483">
    <property type="entry name" value="DUF7582"/>
    <property type="match status" value="1"/>
</dbReference>
<evidence type="ECO:0000313" key="3">
    <source>
        <dbReference type="Proteomes" id="UP000243515"/>
    </source>
</evidence>
<name>A0A232M5X7_9EURO</name>
<feature type="domain" description="DUF7582" evidence="1">
    <location>
        <begin position="39"/>
        <end position="229"/>
    </location>
</feature>